<sequence>MSEFPKKMTDPKTVKNFRVVVMMEHGNGPKSATQIYMKSCPSAEAKQKLSNCGIKSGCLLMKDKKSINSPV</sequence>
<reference evidence="1" key="1">
    <citation type="submission" date="2014-05" db="EMBL/GenBank/DDBJ databases">
        <authorList>
            <person name="Chronopoulou M."/>
        </authorList>
    </citation>
    <scope>NUCLEOTIDE SEQUENCE</scope>
    <source>
        <tissue evidence="1">Whole organism</tissue>
    </source>
</reference>
<organism evidence="1">
    <name type="scientific">Lepeophtheirus salmonis</name>
    <name type="common">Salmon louse</name>
    <name type="synonym">Caligus salmonis</name>
    <dbReference type="NCBI Taxonomy" id="72036"/>
    <lineage>
        <taxon>Eukaryota</taxon>
        <taxon>Metazoa</taxon>
        <taxon>Ecdysozoa</taxon>
        <taxon>Arthropoda</taxon>
        <taxon>Crustacea</taxon>
        <taxon>Multicrustacea</taxon>
        <taxon>Hexanauplia</taxon>
        <taxon>Copepoda</taxon>
        <taxon>Siphonostomatoida</taxon>
        <taxon>Caligidae</taxon>
        <taxon>Lepeophtheirus</taxon>
    </lineage>
</organism>
<accession>A0A0K2UQU0</accession>
<proteinExistence type="predicted"/>
<dbReference type="AlphaFoldDB" id="A0A0K2UQU0"/>
<evidence type="ECO:0000313" key="1">
    <source>
        <dbReference type="EMBL" id="CDW40242.1"/>
    </source>
</evidence>
<protein>
    <submittedName>
        <fullName evidence="1">Uncharacterized protein</fullName>
    </submittedName>
</protein>
<dbReference type="EMBL" id="HACA01022881">
    <property type="protein sequence ID" value="CDW40242.1"/>
    <property type="molecule type" value="Transcribed_RNA"/>
</dbReference>
<name>A0A0K2UQU0_LEPSM</name>